<proteinExistence type="predicted"/>
<evidence type="ECO:0000313" key="2">
    <source>
        <dbReference type="Proteomes" id="UP000828390"/>
    </source>
</evidence>
<comment type="caution">
    <text evidence="1">The sequence shown here is derived from an EMBL/GenBank/DDBJ whole genome shotgun (WGS) entry which is preliminary data.</text>
</comment>
<name>A0A9D4JJH1_DREPO</name>
<reference evidence="1" key="1">
    <citation type="journal article" date="2019" name="bioRxiv">
        <title>The Genome of the Zebra Mussel, Dreissena polymorpha: A Resource for Invasive Species Research.</title>
        <authorList>
            <person name="McCartney M.A."/>
            <person name="Auch B."/>
            <person name="Kono T."/>
            <person name="Mallez S."/>
            <person name="Zhang Y."/>
            <person name="Obille A."/>
            <person name="Becker A."/>
            <person name="Abrahante J.E."/>
            <person name="Garbe J."/>
            <person name="Badalamenti J.P."/>
            <person name="Herman A."/>
            <person name="Mangelson H."/>
            <person name="Liachko I."/>
            <person name="Sullivan S."/>
            <person name="Sone E.D."/>
            <person name="Koren S."/>
            <person name="Silverstein K.A.T."/>
            <person name="Beckman K.B."/>
            <person name="Gohl D.M."/>
        </authorList>
    </citation>
    <scope>NUCLEOTIDE SEQUENCE</scope>
    <source>
        <strain evidence="1">Duluth1</strain>
        <tissue evidence="1">Whole animal</tissue>
    </source>
</reference>
<gene>
    <name evidence="1" type="ORF">DPMN_139455</name>
</gene>
<dbReference type="EMBL" id="JAIWYP010000006">
    <property type="protein sequence ID" value="KAH3811053.1"/>
    <property type="molecule type" value="Genomic_DNA"/>
</dbReference>
<keyword evidence="2" id="KW-1185">Reference proteome</keyword>
<dbReference type="AlphaFoldDB" id="A0A9D4JJH1"/>
<evidence type="ECO:0000313" key="1">
    <source>
        <dbReference type="EMBL" id="KAH3811053.1"/>
    </source>
</evidence>
<protein>
    <submittedName>
        <fullName evidence="1">Uncharacterized protein</fullName>
    </submittedName>
</protein>
<dbReference type="Proteomes" id="UP000828390">
    <property type="component" value="Unassembled WGS sequence"/>
</dbReference>
<accession>A0A9D4JJH1</accession>
<organism evidence="1 2">
    <name type="scientific">Dreissena polymorpha</name>
    <name type="common">Zebra mussel</name>
    <name type="synonym">Mytilus polymorpha</name>
    <dbReference type="NCBI Taxonomy" id="45954"/>
    <lineage>
        <taxon>Eukaryota</taxon>
        <taxon>Metazoa</taxon>
        <taxon>Spiralia</taxon>
        <taxon>Lophotrochozoa</taxon>
        <taxon>Mollusca</taxon>
        <taxon>Bivalvia</taxon>
        <taxon>Autobranchia</taxon>
        <taxon>Heteroconchia</taxon>
        <taxon>Euheterodonta</taxon>
        <taxon>Imparidentia</taxon>
        <taxon>Neoheterodontei</taxon>
        <taxon>Myida</taxon>
        <taxon>Dreissenoidea</taxon>
        <taxon>Dreissenidae</taxon>
        <taxon>Dreissena</taxon>
    </lineage>
</organism>
<sequence length="63" mass="7128">MMFFTPLLCKVTEFCGRILWSTVGYQFSRNSGSSQVFLHLLAGCCCQKVHFDEAGVVVYDDEI</sequence>
<reference evidence="1" key="2">
    <citation type="submission" date="2020-11" db="EMBL/GenBank/DDBJ databases">
        <authorList>
            <person name="McCartney M.A."/>
            <person name="Auch B."/>
            <person name="Kono T."/>
            <person name="Mallez S."/>
            <person name="Becker A."/>
            <person name="Gohl D.M."/>
            <person name="Silverstein K.A.T."/>
            <person name="Koren S."/>
            <person name="Bechman K.B."/>
            <person name="Herman A."/>
            <person name="Abrahante J.E."/>
            <person name="Garbe J."/>
        </authorList>
    </citation>
    <scope>NUCLEOTIDE SEQUENCE</scope>
    <source>
        <strain evidence="1">Duluth1</strain>
        <tissue evidence="1">Whole animal</tissue>
    </source>
</reference>